<evidence type="ECO:0000313" key="1">
    <source>
        <dbReference type="EMBL" id="OAV62624.1"/>
    </source>
</evidence>
<protein>
    <submittedName>
        <fullName evidence="1">Fimbrial assembly protein FimA</fullName>
    </submittedName>
</protein>
<sequence length="223" mass="23194">MTFSIVGRDPVTGALGMAVTSSSPSVGARCIHLRSEVGAVASQNVTDPRLGSAILDLLEQGANASQALETVLADYPTKDFRQLSVVDSEGATAHHSGKGTLGAHKVVVGDQVVAAGNLLSSEVVPDKMVEAFNATEGELEEKLLAGLSAGEQAGGEEGEVRSAGLAVVHNVGWRVTDLRVDEAPCPIDELGRILTVWLPQRDDYITRGINPEAAPSYGVPGDE</sequence>
<organism evidence="1 2">
    <name type="scientific">Enteractinococcus helveticum</name>
    <dbReference type="NCBI Taxonomy" id="1837282"/>
    <lineage>
        <taxon>Bacteria</taxon>
        <taxon>Bacillati</taxon>
        <taxon>Actinomycetota</taxon>
        <taxon>Actinomycetes</taxon>
        <taxon>Micrococcales</taxon>
        <taxon>Micrococcaceae</taxon>
    </lineage>
</organism>
<dbReference type="AlphaFoldDB" id="A0A1B7M224"/>
<dbReference type="PANTHER" id="PTHR39328:SF1">
    <property type="entry name" value="BLL2871 PROTEIN"/>
    <property type="match status" value="1"/>
</dbReference>
<dbReference type="Proteomes" id="UP000078292">
    <property type="component" value="Unassembled WGS sequence"/>
</dbReference>
<proteinExistence type="predicted"/>
<keyword evidence="2" id="KW-1185">Reference proteome</keyword>
<dbReference type="RefSeq" id="WP_043056897.1">
    <property type="nucleotide sequence ID" value="NZ_LXEY01000010.1"/>
</dbReference>
<reference evidence="1 2" key="1">
    <citation type="submission" date="2016-04" db="EMBL/GenBank/DDBJ databases">
        <title>First whole genome shotgun sequence of the bacterium Enteractinococcus sp. strain UASWS1574.</title>
        <authorList>
            <person name="Crovadore J."/>
            <person name="Chablais R."/>
            <person name="Lefort F."/>
        </authorList>
    </citation>
    <scope>NUCLEOTIDE SEQUENCE [LARGE SCALE GENOMIC DNA]</scope>
    <source>
        <strain evidence="1 2">UASWS1574</strain>
    </source>
</reference>
<dbReference type="Pfam" id="PF06267">
    <property type="entry name" value="DUF1028"/>
    <property type="match status" value="1"/>
</dbReference>
<name>A0A1B7M224_9MICC</name>
<accession>A0A1B7M224</accession>
<dbReference type="SUPFAM" id="SSF56235">
    <property type="entry name" value="N-terminal nucleophile aminohydrolases (Ntn hydrolases)"/>
    <property type="match status" value="1"/>
</dbReference>
<gene>
    <name evidence="1" type="ORF">A6F49_05525</name>
</gene>
<comment type="caution">
    <text evidence="1">The sequence shown here is derived from an EMBL/GenBank/DDBJ whole genome shotgun (WGS) entry which is preliminary data.</text>
</comment>
<dbReference type="PANTHER" id="PTHR39328">
    <property type="entry name" value="BLL2871 PROTEIN"/>
    <property type="match status" value="1"/>
</dbReference>
<dbReference type="OrthoDB" id="9790012at2"/>
<dbReference type="STRING" id="1837282.A6F49_05525"/>
<dbReference type="InterPro" id="IPR029055">
    <property type="entry name" value="Ntn_hydrolases_N"/>
</dbReference>
<dbReference type="InterPro" id="IPR010430">
    <property type="entry name" value="DUF1028"/>
</dbReference>
<dbReference type="EMBL" id="LXEY01000010">
    <property type="protein sequence ID" value="OAV62624.1"/>
    <property type="molecule type" value="Genomic_DNA"/>
</dbReference>
<evidence type="ECO:0000313" key="2">
    <source>
        <dbReference type="Proteomes" id="UP000078292"/>
    </source>
</evidence>
<dbReference type="Gene3D" id="3.60.20.10">
    <property type="entry name" value="Glutamine Phosphoribosylpyrophosphate, subunit 1, domain 1"/>
    <property type="match status" value="1"/>
</dbReference>